<keyword evidence="1" id="KW-0436">Ligase</keyword>
<organism evidence="1 3">
    <name type="scientific">Candidatus Liberibacter europaeus</name>
    <dbReference type="NCBI Taxonomy" id="744859"/>
    <lineage>
        <taxon>Bacteria</taxon>
        <taxon>Pseudomonadati</taxon>
        <taxon>Pseudomonadota</taxon>
        <taxon>Alphaproteobacteria</taxon>
        <taxon>Hyphomicrobiales</taxon>
        <taxon>Rhizobiaceae</taxon>
        <taxon>Liberibacter</taxon>
    </lineage>
</organism>
<proteinExistence type="predicted"/>
<dbReference type="EMBL" id="PSQJ01000006">
    <property type="protein sequence ID" value="PTL86205.1"/>
    <property type="molecule type" value="Genomic_DNA"/>
</dbReference>
<dbReference type="Proteomes" id="UP000240811">
    <property type="component" value="Unassembled WGS sequence"/>
</dbReference>
<reference evidence="1" key="1">
    <citation type="submission" date="2018-02" db="EMBL/GenBank/DDBJ databases">
        <title>Genome sequence of Candidatus Liberibacter europaeus.</title>
        <authorList>
            <person name="Frampton R.A."/>
            <person name="Thompson S.M."/>
            <person name="Kalamorz F."/>
            <person name="David C."/>
            <person name="Addison S.M."/>
            <person name="Smith G.R."/>
        </authorList>
    </citation>
    <scope>NUCLEOTIDE SEQUENCE [LARGE SCALE GENOMIC DNA]</scope>
    <source>
        <strain evidence="1">ASNZ1</strain>
    </source>
</reference>
<dbReference type="GO" id="GO:0016874">
    <property type="term" value="F:ligase activity"/>
    <property type="evidence" value="ECO:0007669"/>
    <property type="project" value="UniProtKB-KW"/>
</dbReference>
<gene>
    <name evidence="2" type="ORF">C4617_03340</name>
    <name evidence="1" type="ORF">C4617_04875</name>
</gene>
<sequence length="122" mass="14355">MTKDIKEAIHDYEAFNPDASARLKLIQRAQKHEAQYLPSEKTLYSIVKNFKPCHQLSTIEALIEFEYLTLICLHHRRNYYRLYIGIPDGLYDDLEARVEALRKVIPPEFIPPKHILLDNIGY</sequence>
<accession>A0A2T4VWP7</accession>
<evidence type="ECO:0000313" key="2">
    <source>
        <dbReference type="EMBL" id="PTL86448.1"/>
    </source>
</evidence>
<reference evidence="3" key="2">
    <citation type="submission" date="2018-02" db="EMBL/GenBank/DDBJ databases">
        <title>Genome sequence of Candidatus Liberibacter europaeus.</title>
        <authorList>
            <person name="Frampton R.A."/>
            <person name="Thompson S.M."/>
            <person name="David C."/>
            <person name="Addison S.M."/>
            <person name="Smith G.R."/>
        </authorList>
    </citation>
    <scope>NUCLEOTIDE SEQUENCE [LARGE SCALE GENOMIC DNA]</scope>
</reference>
<evidence type="ECO:0000313" key="1">
    <source>
        <dbReference type="EMBL" id="PTL86205.1"/>
    </source>
</evidence>
<protein>
    <submittedName>
        <fullName evidence="1">DNA ligase</fullName>
    </submittedName>
</protein>
<dbReference type="AlphaFoldDB" id="A0A2T4VWP7"/>
<evidence type="ECO:0000313" key="3">
    <source>
        <dbReference type="Proteomes" id="UP000240811"/>
    </source>
</evidence>
<name>A0A2T4VWP7_9HYPH</name>
<comment type="caution">
    <text evidence="1">The sequence shown here is derived from an EMBL/GenBank/DDBJ whole genome shotgun (WGS) entry which is preliminary data.</text>
</comment>
<dbReference type="EMBL" id="PSQJ01000003">
    <property type="protein sequence ID" value="PTL86448.1"/>
    <property type="molecule type" value="Genomic_DNA"/>
</dbReference>